<evidence type="ECO:0000256" key="1">
    <source>
        <dbReference type="SAM" id="MobiDB-lite"/>
    </source>
</evidence>
<accession>A0A5J4SMA2</accession>
<feature type="region of interest" description="Disordered" evidence="1">
    <location>
        <begin position="1"/>
        <end position="31"/>
    </location>
</feature>
<evidence type="ECO:0000313" key="2">
    <source>
        <dbReference type="EMBL" id="KAA6347097.1"/>
    </source>
</evidence>
<dbReference type="AlphaFoldDB" id="A0A5J4SMA2"/>
<protein>
    <submittedName>
        <fullName evidence="2">Uncharacterized protein</fullName>
    </submittedName>
</protein>
<evidence type="ECO:0000313" key="3">
    <source>
        <dbReference type="Proteomes" id="UP000324800"/>
    </source>
</evidence>
<proteinExistence type="predicted"/>
<comment type="caution">
    <text evidence="2">The sequence shown here is derived from an EMBL/GenBank/DDBJ whole genome shotgun (WGS) entry which is preliminary data.</text>
</comment>
<name>A0A5J4SMA2_9EUKA</name>
<sequence length="95" mass="11329">MWSNESSFEEWKKSRKVPRQKQWVGSSEDINGDKFPKFVVRDDRGLIQSADGLRITFPFQRQRVIKYFTENLSRQDRANAHYKTWKEEGKPADGY</sequence>
<dbReference type="Proteomes" id="UP000324800">
    <property type="component" value="Unassembled WGS sequence"/>
</dbReference>
<dbReference type="EMBL" id="SNRW01040051">
    <property type="protein sequence ID" value="KAA6347097.1"/>
    <property type="molecule type" value="Genomic_DNA"/>
</dbReference>
<organism evidence="2 3">
    <name type="scientific">Streblomastix strix</name>
    <dbReference type="NCBI Taxonomy" id="222440"/>
    <lineage>
        <taxon>Eukaryota</taxon>
        <taxon>Metamonada</taxon>
        <taxon>Preaxostyla</taxon>
        <taxon>Oxymonadida</taxon>
        <taxon>Streblomastigidae</taxon>
        <taxon>Streblomastix</taxon>
    </lineage>
</organism>
<gene>
    <name evidence="2" type="ORF">EZS28_052047</name>
</gene>
<reference evidence="2 3" key="1">
    <citation type="submission" date="2019-03" db="EMBL/GenBank/DDBJ databases">
        <title>Single cell metagenomics reveals metabolic interactions within the superorganism composed of flagellate Streblomastix strix and complex community of Bacteroidetes bacteria on its surface.</title>
        <authorList>
            <person name="Treitli S.C."/>
            <person name="Kolisko M."/>
            <person name="Husnik F."/>
            <person name="Keeling P."/>
            <person name="Hampl V."/>
        </authorList>
    </citation>
    <scope>NUCLEOTIDE SEQUENCE [LARGE SCALE GENOMIC DNA]</scope>
    <source>
        <strain evidence="2">ST1C</strain>
    </source>
</reference>